<feature type="region of interest" description="Disordered" evidence="1">
    <location>
        <begin position="1"/>
        <end position="30"/>
    </location>
</feature>
<protein>
    <submittedName>
        <fullName evidence="2">Uncharacterized protein</fullName>
    </submittedName>
</protein>
<reference evidence="2 3" key="1">
    <citation type="journal article" date="2022" name="G3 (Bethesda)">
        <title>Whole-genome sequence and methylome profiling of the almond [Prunus dulcis (Mill.) D.A. Webb] cultivar 'Nonpareil'.</title>
        <authorList>
            <person name="D'Amico-Willman K.M."/>
            <person name="Ouma W.Z."/>
            <person name="Meulia T."/>
            <person name="Sideli G.M."/>
            <person name="Gradziel T.M."/>
            <person name="Fresnedo-Ramirez J."/>
        </authorList>
    </citation>
    <scope>NUCLEOTIDE SEQUENCE [LARGE SCALE GENOMIC DNA]</scope>
    <source>
        <strain evidence="2">Clone GOH B32 T37-40</strain>
    </source>
</reference>
<gene>
    <name evidence="2" type="ORF">L3X38_010665</name>
</gene>
<dbReference type="Proteomes" id="UP001054821">
    <property type="component" value="Chromosome 2"/>
</dbReference>
<evidence type="ECO:0000256" key="1">
    <source>
        <dbReference type="SAM" id="MobiDB-lite"/>
    </source>
</evidence>
<dbReference type="EMBL" id="JAJFAZ020000002">
    <property type="protein sequence ID" value="KAI5342789.1"/>
    <property type="molecule type" value="Genomic_DNA"/>
</dbReference>
<name>A0AAD4ZEE3_PRUDU</name>
<evidence type="ECO:0000313" key="2">
    <source>
        <dbReference type="EMBL" id="KAI5342789.1"/>
    </source>
</evidence>
<sequence>MAMDDDIHDDQHQDNELLSLPLASDTSLGKRPRLSDFMAFDDDHCANVVDVGDHEAQRGEADHPKRRNTVLNEEPKYKDPSMSKSCQVAAKLDEQE</sequence>
<dbReference type="AlphaFoldDB" id="A0AAD4ZEE3"/>
<accession>A0AAD4ZEE3</accession>
<feature type="compositionally biased region" description="Basic and acidic residues" evidence="1">
    <location>
        <begin position="52"/>
        <end position="63"/>
    </location>
</feature>
<feature type="region of interest" description="Disordered" evidence="1">
    <location>
        <begin position="52"/>
        <end position="96"/>
    </location>
</feature>
<proteinExistence type="predicted"/>
<evidence type="ECO:0000313" key="3">
    <source>
        <dbReference type="Proteomes" id="UP001054821"/>
    </source>
</evidence>
<organism evidence="2 3">
    <name type="scientific">Prunus dulcis</name>
    <name type="common">Almond</name>
    <name type="synonym">Amygdalus dulcis</name>
    <dbReference type="NCBI Taxonomy" id="3755"/>
    <lineage>
        <taxon>Eukaryota</taxon>
        <taxon>Viridiplantae</taxon>
        <taxon>Streptophyta</taxon>
        <taxon>Embryophyta</taxon>
        <taxon>Tracheophyta</taxon>
        <taxon>Spermatophyta</taxon>
        <taxon>Magnoliopsida</taxon>
        <taxon>eudicotyledons</taxon>
        <taxon>Gunneridae</taxon>
        <taxon>Pentapetalae</taxon>
        <taxon>rosids</taxon>
        <taxon>fabids</taxon>
        <taxon>Rosales</taxon>
        <taxon>Rosaceae</taxon>
        <taxon>Amygdaloideae</taxon>
        <taxon>Amygdaleae</taxon>
        <taxon>Prunus</taxon>
    </lineage>
</organism>
<comment type="caution">
    <text evidence="2">The sequence shown here is derived from an EMBL/GenBank/DDBJ whole genome shotgun (WGS) entry which is preliminary data.</text>
</comment>
<keyword evidence="3" id="KW-1185">Reference proteome</keyword>